<evidence type="ECO:0008006" key="3">
    <source>
        <dbReference type="Google" id="ProtNLM"/>
    </source>
</evidence>
<protein>
    <recommendedName>
        <fullName evidence="3">Magnesium-dependent phosphatase-1</fullName>
    </recommendedName>
</protein>
<dbReference type="InterPro" id="IPR036412">
    <property type="entry name" value="HAD-like_sf"/>
</dbReference>
<dbReference type="SUPFAM" id="SSF56784">
    <property type="entry name" value="HAD-like"/>
    <property type="match status" value="1"/>
</dbReference>
<keyword evidence="2" id="KW-1185">Reference proteome</keyword>
<dbReference type="InterPro" id="IPR010036">
    <property type="entry name" value="MDP_1_eu_arc"/>
</dbReference>
<organism evidence="1 2">
    <name type="scientific">Meripilus lineatus</name>
    <dbReference type="NCBI Taxonomy" id="2056292"/>
    <lineage>
        <taxon>Eukaryota</taxon>
        <taxon>Fungi</taxon>
        <taxon>Dikarya</taxon>
        <taxon>Basidiomycota</taxon>
        <taxon>Agaricomycotina</taxon>
        <taxon>Agaricomycetes</taxon>
        <taxon>Polyporales</taxon>
        <taxon>Meripilaceae</taxon>
        <taxon>Meripilus</taxon>
    </lineage>
</organism>
<dbReference type="PANTHER" id="PTHR17901:SF14">
    <property type="entry name" value="MAGNESIUM-DEPENDENT PHOSPHATASE 1"/>
    <property type="match status" value="1"/>
</dbReference>
<dbReference type="EMBL" id="JANAWD010000528">
    <property type="protein sequence ID" value="KAJ3478231.1"/>
    <property type="molecule type" value="Genomic_DNA"/>
</dbReference>
<dbReference type="AlphaFoldDB" id="A0AAD5UUL7"/>
<proteinExistence type="predicted"/>
<evidence type="ECO:0000313" key="1">
    <source>
        <dbReference type="EMBL" id="KAJ3478231.1"/>
    </source>
</evidence>
<dbReference type="Gene3D" id="3.40.50.1000">
    <property type="entry name" value="HAD superfamily/HAD-like"/>
    <property type="match status" value="1"/>
</dbReference>
<dbReference type="InterPro" id="IPR023214">
    <property type="entry name" value="HAD_sf"/>
</dbReference>
<name>A0AAD5UUL7_9APHY</name>
<dbReference type="Pfam" id="PF12689">
    <property type="entry name" value="Acid_PPase"/>
    <property type="match status" value="1"/>
</dbReference>
<comment type="caution">
    <text evidence="1">The sequence shown here is derived from an EMBL/GenBank/DDBJ whole genome shotgun (WGS) entry which is preliminary data.</text>
</comment>
<evidence type="ECO:0000313" key="2">
    <source>
        <dbReference type="Proteomes" id="UP001212997"/>
    </source>
</evidence>
<dbReference type="PANTHER" id="PTHR17901">
    <property type="entry name" value="MAGNESIUM-DEPENDENT PHOSPHATASE 1 MDP1"/>
    <property type="match status" value="1"/>
</dbReference>
<dbReference type="GO" id="GO:0003993">
    <property type="term" value="F:acid phosphatase activity"/>
    <property type="evidence" value="ECO:0007669"/>
    <property type="project" value="TreeGrafter"/>
</dbReference>
<dbReference type="Proteomes" id="UP001212997">
    <property type="component" value="Unassembled WGS sequence"/>
</dbReference>
<gene>
    <name evidence="1" type="ORF">NLI96_g9906</name>
</gene>
<accession>A0AAD5UUL7</accession>
<dbReference type="NCBIfam" id="TIGR01685">
    <property type="entry name" value="MDP-1"/>
    <property type="match status" value="1"/>
</dbReference>
<reference evidence="1" key="1">
    <citation type="submission" date="2022-07" db="EMBL/GenBank/DDBJ databases">
        <title>Genome Sequence of Physisporinus lineatus.</title>
        <authorList>
            <person name="Buettner E."/>
        </authorList>
    </citation>
    <scope>NUCLEOTIDE SEQUENCE</scope>
    <source>
        <strain evidence="1">VT162</strain>
    </source>
</reference>
<sequence length="155" mass="17473">MTGRLPKLIAFDLDYTLWGLWIDTHAAGPLRREGDTLNAVKDKYGEKIAFYHDVAEILHRLRAGGVIIAACSRTHTPALAREALGLLLVPPPAGHKNSAPTPAIQFFDQHEIYPGEWTPYKTSSSGAFSFTSFQVQRLLISRSSIRRREYRIPKW</sequence>